<sequence>MADFDKHSHTPAFVCPHVFREERPVKLVSHADGDWQFLCGEIDHFEDGHVVGLAHLLERDPGLLVLADLATGWEAERDGVGATWRRLPCAPND</sequence>
<evidence type="ECO:0000313" key="1">
    <source>
        <dbReference type="EMBL" id="MYM93615.1"/>
    </source>
</evidence>
<organism evidence="1 2">
    <name type="scientific">Duganella vulcania</name>
    <dbReference type="NCBI Taxonomy" id="2692166"/>
    <lineage>
        <taxon>Bacteria</taxon>
        <taxon>Pseudomonadati</taxon>
        <taxon>Pseudomonadota</taxon>
        <taxon>Betaproteobacteria</taxon>
        <taxon>Burkholderiales</taxon>
        <taxon>Oxalobacteraceae</taxon>
        <taxon>Telluria group</taxon>
        <taxon>Duganella</taxon>
    </lineage>
</organism>
<dbReference type="EMBL" id="WWCX01000006">
    <property type="protein sequence ID" value="MYM93615.1"/>
    <property type="molecule type" value="Genomic_DNA"/>
</dbReference>
<gene>
    <name evidence="1" type="ORF">GTP90_07065</name>
</gene>
<name>A0A845GJN6_9BURK</name>
<evidence type="ECO:0008006" key="3">
    <source>
        <dbReference type="Google" id="ProtNLM"/>
    </source>
</evidence>
<dbReference type="Proteomes" id="UP000447355">
    <property type="component" value="Unassembled WGS sequence"/>
</dbReference>
<protein>
    <recommendedName>
        <fullName evidence="3">DUF2185 domain-containing protein</fullName>
    </recommendedName>
</protein>
<reference evidence="1" key="1">
    <citation type="submission" date="2019-12" db="EMBL/GenBank/DDBJ databases">
        <title>Novel species isolated from a subtropical stream in China.</title>
        <authorList>
            <person name="Lu H."/>
        </authorList>
    </citation>
    <scope>NUCLEOTIDE SEQUENCE [LARGE SCALE GENOMIC DNA]</scope>
    <source>
        <strain evidence="1">FT81W</strain>
    </source>
</reference>
<proteinExistence type="predicted"/>
<accession>A0A845GJN6</accession>
<dbReference type="RefSeq" id="WP_161082833.1">
    <property type="nucleotide sequence ID" value="NZ_WWCX01000006.1"/>
</dbReference>
<evidence type="ECO:0000313" key="2">
    <source>
        <dbReference type="Proteomes" id="UP000447355"/>
    </source>
</evidence>
<dbReference type="AlphaFoldDB" id="A0A845GJN6"/>
<comment type="caution">
    <text evidence="1">The sequence shown here is derived from an EMBL/GenBank/DDBJ whole genome shotgun (WGS) entry which is preliminary data.</text>
</comment>